<evidence type="ECO:0000256" key="5">
    <source>
        <dbReference type="ARBA" id="ARBA00022840"/>
    </source>
</evidence>
<dbReference type="SUPFAM" id="SSF52540">
    <property type="entry name" value="P-loop containing nucleoside triphosphate hydrolases"/>
    <property type="match status" value="1"/>
</dbReference>
<dbReference type="PROSITE" id="PS50990">
    <property type="entry name" value="PEPTIDASE_C39"/>
    <property type="match status" value="1"/>
</dbReference>
<evidence type="ECO:0000313" key="12">
    <source>
        <dbReference type="EMBL" id="EXG77747.1"/>
    </source>
</evidence>
<keyword evidence="4" id="KW-0378">Hydrolase</keyword>
<protein>
    <submittedName>
        <fullName evidence="12">ABC-type bacteriocin/lantibiotic exporter with N-terminal double-glycine peptidase domain</fullName>
    </submittedName>
</protein>
<keyword evidence="13" id="KW-1185">Reference proteome</keyword>
<dbReference type="EMBL" id="JFBS01000001">
    <property type="protein sequence ID" value="EXG77747.1"/>
    <property type="molecule type" value="Genomic_DNA"/>
</dbReference>
<keyword evidence="6 8" id="KW-1133">Transmembrane helix</keyword>
<evidence type="ECO:0000259" key="11">
    <source>
        <dbReference type="PROSITE" id="PS50990"/>
    </source>
</evidence>
<evidence type="ECO:0000256" key="3">
    <source>
        <dbReference type="ARBA" id="ARBA00022741"/>
    </source>
</evidence>
<dbReference type="Proteomes" id="UP000243438">
    <property type="component" value="Unassembled WGS sequence"/>
</dbReference>
<evidence type="ECO:0000256" key="2">
    <source>
        <dbReference type="ARBA" id="ARBA00022692"/>
    </source>
</evidence>
<dbReference type="Gene3D" id="3.90.70.10">
    <property type="entry name" value="Cysteine proteinases"/>
    <property type="match status" value="1"/>
</dbReference>
<dbReference type="InterPro" id="IPR027417">
    <property type="entry name" value="P-loop_NTPase"/>
</dbReference>
<comment type="subcellular location">
    <subcellularLocation>
        <location evidence="1">Cell membrane</location>
        <topology evidence="1">Multi-pass membrane protein</topology>
    </subcellularLocation>
</comment>
<sequence length="726" mass="82787">MKNNSNFKKLYAPQETENSCGIACLCSIAKFYNIDFESTDLINLRGGNFHGNDLSELKKIAKYIGLNAEGYIGSIEDIEKNNNPAVLHVVNSDGYTHFIVLYGFKHNRFLVIDPALGPMCYTKEKLNSIWKSKALLLFESNKKSSSKNAKHRENYIKKYLIPLVNSDSRLLMITFILSIFTSLLGVVSAVFLQTLVDIILPQKNIKILLSYLICYMAIIIISQIASYINTNFIITQNLFFNIRIIKSLLHKIFQLPISFFIAVKTGDIISRLGYAERIQSSIIQLVNTIVIELLMMSFSMFVLFWYDWSIAFVTLLSIPLLVFLTYRYCAKIAEQNGTLMREYATLDTYSIDIFSGIMNIRSFQKETIFFKRLLCLYKNVQITSKILKHTNANYELFVGLISNFFSFIAILLGAYYVIIGRIHLGALFAIVTIVTMIIQSSIKIVAYAVDVQEAKIAFKRIVFILDCRTEKELLIKNKDYTDVNNVGENKIEIRNLSYNYFNQPILLKNINLTADTGQIVSIFGAIGTGKTTIINLIQRFYTGYSGEILYNSHNIENYPISQWRSIIGYVPQQTKIFMGSVNDNITLFDNNNFDGVRKLFKKLKVDKFIDIDSALGSMLDENGDNLSGGQKQVIGIARALYKQPKILLLDEPTASLDKESEMIIMNILKEIRKDLIIIMITHKPEIAKLSDIIYVIENNSFSCCGNHCDLIKESNTYSRAYRMMIS</sequence>
<gene>
    <name evidence="12" type="ORF">XylorDRAFT_0092</name>
</gene>
<evidence type="ECO:0000313" key="13">
    <source>
        <dbReference type="Proteomes" id="UP000243438"/>
    </source>
</evidence>
<dbReference type="PROSITE" id="PS50929">
    <property type="entry name" value="ABC_TM1F"/>
    <property type="match status" value="1"/>
</dbReference>
<comment type="caution">
    <text evidence="12">The sequence shown here is derived from an EMBL/GenBank/DDBJ whole genome shotgun (WGS) entry which is preliminary data.</text>
</comment>
<evidence type="ECO:0000259" key="10">
    <source>
        <dbReference type="PROSITE" id="PS50929"/>
    </source>
</evidence>
<dbReference type="InterPro" id="IPR005074">
    <property type="entry name" value="Peptidase_C39"/>
</dbReference>
<organism evidence="12 13">
    <name type="scientific">Xylanibacter oryzae DSM 17970</name>
    <dbReference type="NCBI Taxonomy" id="915438"/>
    <lineage>
        <taxon>Bacteria</taxon>
        <taxon>Pseudomonadati</taxon>
        <taxon>Bacteroidota</taxon>
        <taxon>Bacteroidia</taxon>
        <taxon>Bacteroidales</taxon>
        <taxon>Prevotellaceae</taxon>
        <taxon>Xylanibacter</taxon>
    </lineage>
</organism>
<dbReference type="InterPro" id="IPR039421">
    <property type="entry name" value="Type_1_exporter"/>
</dbReference>
<dbReference type="InterPro" id="IPR003593">
    <property type="entry name" value="AAA+_ATPase"/>
</dbReference>
<evidence type="ECO:0000256" key="4">
    <source>
        <dbReference type="ARBA" id="ARBA00022801"/>
    </source>
</evidence>
<dbReference type="Gene3D" id="3.40.50.300">
    <property type="entry name" value="P-loop containing nucleotide triphosphate hydrolases"/>
    <property type="match status" value="1"/>
</dbReference>
<dbReference type="Pfam" id="PF00664">
    <property type="entry name" value="ABC_membrane"/>
    <property type="match status" value="1"/>
</dbReference>
<feature type="transmembrane region" description="Helical" evidence="8">
    <location>
        <begin position="282"/>
        <end position="304"/>
    </location>
</feature>
<feature type="domain" description="Peptidase C39" evidence="11">
    <location>
        <begin position="14"/>
        <end position="137"/>
    </location>
</feature>
<dbReference type="PROSITE" id="PS00211">
    <property type="entry name" value="ABC_TRANSPORTER_1"/>
    <property type="match status" value="1"/>
</dbReference>
<dbReference type="InterPro" id="IPR036640">
    <property type="entry name" value="ABC1_TM_sf"/>
</dbReference>
<feature type="domain" description="ABC transporter" evidence="9">
    <location>
        <begin position="491"/>
        <end position="723"/>
    </location>
</feature>
<proteinExistence type="predicted"/>
<evidence type="ECO:0000259" key="9">
    <source>
        <dbReference type="PROSITE" id="PS50893"/>
    </source>
</evidence>
<dbReference type="SMART" id="SM00382">
    <property type="entry name" value="AAA"/>
    <property type="match status" value="1"/>
</dbReference>
<keyword evidence="2 8" id="KW-0812">Transmembrane</keyword>
<feature type="transmembrane region" description="Helical" evidence="8">
    <location>
        <begin position="424"/>
        <end position="449"/>
    </location>
</feature>
<dbReference type="PROSITE" id="PS50893">
    <property type="entry name" value="ABC_TRANSPORTER_2"/>
    <property type="match status" value="1"/>
</dbReference>
<feature type="transmembrane region" description="Helical" evidence="8">
    <location>
        <begin position="396"/>
        <end position="418"/>
    </location>
</feature>
<keyword evidence="7 8" id="KW-0472">Membrane</keyword>
<dbReference type="Pfam" id="PF00005">
    <property type="entry name" value="ABC_tran"/>
    <property type="match status" value="1"/>
</dbReference>
<dbReference type="Gene3D" id="1.20.1560.10">
    <property type="entry name" value="ABC transporter type 1, transmembrane domain"/>
    <property type="match status" value="1"/>
</dbReference>
<feature type="domain" description="ABC transmembrane type-1" evidence="10">
    <location>
        <begin position="173"/>
        <end position="453"/>
    </location>
</feature>
<dbReference type="Pfam" id="PF03412">
    <property type="entry name" value="Peptidase_C39"/>
    <property type="match status" value="1"/>
</dbReference>
<evidence type="ECO:0000256" key="6">
    <source>
        <dbReference type="ARBA" id="ARBA00022989"/>
    </source>
</evidence>
<keyword evidence="3" id="KW-0547">Nucleotide-binding</keyword>
<feature type="transmembrane region" description="Helical" evidence="8">
    <location>
        <begin position="310"/>
        <end position="330"/>
    </location>
</feature>
<keyword evidence="5" id="KW-0067">ATP-binding</keyword>
<feature type="transmembrane region" description="Helical" evidence="8">
    <location>
        <begin position="170"/>
        <end position="196"/>
    </location>
</feature>
<dbReference type="CDD" id="cd03228">
    <property type="entry name" value="ABCC_MRP_Like"/>
    <property type="match status" value="1"/>
</dbReference>
<dbReference type="PANTHER" id="PTHR43394:SF1">
    <property type="entry name" value="ATP-BINDING CASSETTE SUB-FAMILY B MEMBER 10, MITOCHONDRIAL"/>
    <property type="match status" value="1"/>
</dbReference>
<dbReference type="SUPFAM" id="SSF90123">
    <property type="entry name" value="ABC transporter transmembrane region"/>
    <property type="match status" value="1"/>
</dbReference>
<feature type="transmembrane region" description="Helical" evidence="8">
    <location>
        <begin position="208"/>
        <end position="228"/>
    </location>
</feature>
<dbReference type="InterPro" id="IPR011527">
    <property type="entry name" value="ABC1_TM_dom"/>
</dbReference>
<dbReference type="RefSeq" id="WP_036875995.1">
    <property type="nucleotide sequence ID" value="NZ_KK073873.1"/>
</dbReference>
<evidence type="ECO:0000256" key="1">
    <source>
        <dbReference type="ARBA" id="ARBA00004651"/>
    </source>
</evidence>
<dbReference type="InterPro" id="IPR017871">
    <property type="entry name" value="ABC_transporter-like_CS"/>
</dbReference>
<evidence type="ECO:0000256" key="7">
    <source>
        <dbReference type="ARBA" id="ARBA00023136"/>
    </source>
</evidence>
<dbReference type="InterPro" id="IPR003439">
    <property type="entry name" value="ABC_transporter-like_ATP-bd"/>
</dbReference>
<dbReference type="PANTHER" id="PTHR43394">
    <property type="entry name" value="ATP-DEPENDENT PERMEASE MDL1, MITOCHONDRIAL"/>
    <property type="match status" value="1"/>
</dbReference>
<accession>A0ABN0RU53</accession>
<name>A0ABN0RU53_9BACT</name>
<reference evidence="12" key="1">
    <citation type="submission" date="2013-07" db="EMBL/GenBank/DDBJ databases">
        <authorList>
            <consortium name="DOE Joint Genome Institute"/>
            <person name="Anderson I."/>
            <person name="Huntemann M."/>
            <person name="Han J."/>
            <person name="Chen A."/>
            <person name="Kyrpides N."/>
            <person name="Mavromatis K."/>
            <person name="Markowitz V."/>
            <person name="Palaniappan K."/>
            <person name="Ivanova N."/>
            <person name="Schaumberg A."/>
            <person name="Pati A."/>
            <person name="Liolios K."/>
            <person name="Nordberg H.P."/>
            <person name="Cantor M.N."/>
            <person name="Hua S.X."/>
            <person name="Woyke T."/>
        </authorList>
    </citation>
    <scope>NUCLEOTIDE SEQUENCE [LARGE SCALE GENOMIC DNA]</scope>
    <source>
        <strain evidence="12">DSM 17970</strain>
    </source>
</reference>
<evidence type="ECO:0000256" key="8">
    <source>
        <dbReference type="SAM" id="Phobius"/>
    </source>
</evidence>